<evidence type="ECO:0000256" key="1">
    <source>
        <dbReference type="SAM" id="MobiDB-lite"/>
    </source>
</evidence>
<dbReference type="AlphaFoldDB" id="A0A2M7PNB4"/>
<reference evidence="2 3" key="1">
    <citation type="submission" date="2017-09" db="EMBL/GenBank/DDBJ databases">
        <title>Depth-based differentiation of microbial function through sediment-hosted aquifers and enrichment of novel symbionts in the deep terrestrial subsurface.</title>
        <authorList>
            <person name="Probst A.J."/>
            <person name="Ladd B."/>
            <person name="Jarett J.K."/>
            <person name="Geller-Mcgrath D.E."/>
            <person name="Sieber C.M."/>
            <person name="Emerson J.B."/>
            <person name="Anantharaman K."/>
            <person name="Thomas B.C."/>
            <person name="Malmstrom R."/>
            <person name="Stieglmeier M."/>
            <person name="Klingl A."/>
            <person name="Woyke T."/>
            <person name="Ryan C.M."/>
            <person name="Banfield J.F."/>
        </authorList>
    </citation>
    <scope>NUCLEOTIDE SEQUENCE [LARGE SCALE GENOMIC DNA]</scope>
    <source>
        <strain evidence="2">CG_4_10_14_3_um_filter_34_13</strain>
    </source>
</reference>
<proteinExistence type="predicted"/>
<gene>
    <name evidence="2" type="ORF">COZ07_06870</name>
</gene>
<protein>
    <submittedName>
        <fullName evidence="2">Uncharacterized protein</fullName>
    </submittedName>
</protein>
<organism evidence="2 3">
    <name type="scientific">Candidatus Infernicultor aquiphilus</name>
    <dbReference type="NCBI Taxonomy" id="1805029"/>
    <lineage>
        <taxon>Bacteria</taxon>
        <taxon>Pseudomonadati</taxon>
        <taxon>Atribacterota</taxon>
        <taxon>Candidatus Phoenicimicrobiia</taxon>
        <taxon>Candidatus Pheonicimicrobiales</taxon>
        <taxon>Candidatus Phoenicimicrobiaceae</taxon>
        <taxon>Candidatus Infernicultor</taxon>
    </lineage>
</organism>
<comment type="caution">
    <text evidence="2">The sequence shown here is derived from an EMBL/GenBank/DDBJ whole genome shotgun (WGS) entry which is preliminary data.</text>
</comment>
<dbReference type="Proteomes" id="UP000230646">
    <property type="component" value="Unassembled WGS sequence"/>
</dbReference>
<name>A0A2M7PNB4_9BACT</name>
<accession>A0A2M7PNB4</accession>
<feature type="region of interest" description="Disordered" evidence="1">
    <location>
        <begin position="18"/>
        <end position="37"/>
    </location>
</feature>
<dbReference type="EMBL" id="PFKO01000259">
    <property type="protein sequence ID" value="PIY32108.1"/>
    <property type="molecule type" value="Genomic_DNA"/>
</dbReference>
<evidence type="ECO:0000313" key="2">
    <source>
        <dbReference type="EMBL" id="PIY32108.1"/>
    </source>
</evidence>
<sequence length="95" mass="11021">MFISSRFRARRDIDIFFRDNPRKPSGQNPQGGNEYPSCPYEIRKVSRVPVPPHQGWIKLVLCRGVSLMDTFEKGLVTLFSPYEGERLFSFQRAVV</sequence>
<evidence type="ECO:0000313" key="3">
    <source>
        <dbReference type="Proteomes" id="UP000230646"/>
    </source>
</evidence>